<evidence type="ECO:0000256" key="1">
    <source>
        <dbReference type="ARBA" id="ARBA00010944"/>
    </source>
</evidence>
<dbReference type="Gene3D" id="3.40.50.720">
    <property type="entry name" value="NAD(P)-binding Rossmann-like Domain"/>
    <property type="match status" value="1"/>
</dbReference>
<sequence length="279" mass="31025">MEKIWITGAKGHVGTALSALLDCREYEIFPTDVDEVDVTDLEAVNNYARVNRPDIIINCVGYSDVAGCETNPDKAFAVNAVGTRNLAVMAQSIGAKLIHISTDDIFSGTEDHSYNEFDTPNPRNIYGKSKLAGEAYIQSFCSRYVILRSSWVYGIGQDFLNTVLSAVKDPSVNELTVSEYEYACPTSASELARIIEYFIKNECLGIYHAVCQGSCSRLEYARTILEYANATDKLKLVPANNNKPVYSVLDNMMLRLEHIEQPKNWKDALKEYINLSGGC</sequence>
<dbReference type="EC" id="1.1.1.133" evidence="2"/>
<dbReference type="RefSeq" id="WP_022503202.1">
    <property type="nucleotide sequence ID" value="NZ_DAWDAH010000001.1"/>
</dbReference>
<protein>
    <recommendedName>
        <fullName evidence="2">dTDP-4-dehydrorhamnose reductase</fullName>
        <ecNumber evidence="2">1.1.1.133</ecNumber>
    </recommendedName>
</protein>
<dbReference type="PANTHER" id="PTHR10491">
    <property type="entry name" value="DTDP-4-DEHYDRORHAMNOSE REDUCTASE"/>
    <property type="match status" value="1"/>
</dbReference>
<dbReference type="Gene3D" id="3.90.25.10">
    <property type="entry name" value="UDP-galactose 4-epimerase, domain 1"/>
    <property type="match status" value="1"/>
</dbReference>
<keyword evidence="2 4" id="KW-0560">Oxidoreductase</keyword>
<dbReference type="InterPro" id="IPR029903">
    <property type="entry name" value="RmlD-like-bd"/>
</dbReference>
<keyword evidence="2" id="KW-0521">NADP</keyword>
<dbReference type="Pfam" id="PF04321">
    <property type="entry name" value="RmlD_sub_bind"/>
    <property type="match status" value="1"/>
</dbReference>
<evidence type="ECO:0000313" key="5">
    <source>
        <dbReference type="Proteomes" id="UP001442364"/>
    </source>
</evidence>
<keyword evidence="5" id="KW-1185">Reference proteome</keyword>
<evidence type="ECO:0000259" key="3">
    <source>
        <dbReference type="Pfam" id="PF04321"/>
    </source>
</evidence>
<evidence type="ECO:0000256" key="2">
    <source>
        <dbReference type="RuleBase" id="RU364082"/>
    </source>
</evidence>
<dbReference type="InterPro" id="IPR036291">
    <property type="entry name" value="NAD(P)-bd_dom_sf"/>
</dbReference>
<name>A0ABV1BT84_9FIRM</name>
<dbReference type="GO" id="GO:0008831">
    <property type="term" value="F:dTDP-4-dehydrorhamnose reductase activity"/>
    <property type="evidence" value="ECO:0007669"/>
    <property type="project" value="UniProtKB-EC"/>
</dbReference>
<organism evidence="4 5">
    <name type="scientific">[Lactobacillus] rogosae</name>
    <dbReference type="NCBI Taxonomy" id="706562"/>
    <lineage>
        <taxon>Bacteria</taxon>
        <taxon>Bacillati</taxon>
        <taxon>Bacillota</taxon>
        <taxon>Clostridia</taxon>
        <taxon>Lachnospirales</taxon>
        <taxon>Lachnospiraceae</taxon>
        <taxon>Lachnospira</taxon>
    </lineage>
</organism>
<dbReference type="CDD" id="cd05254">
    <property type="entry name" value="dTDP_HR_like_SDR_e"/>
    <property type="match status" value="1"/>
</dbReference>
<gene>
    <name evidence="4" type="primary">rfbD</name>
    <name evidence="4" type="ORF">WMO14_03535</name>
</gene>
<proteinExistence type="inferred from homology"/>
<dbReference type="InterPro" id="IPR005913">
    <property type="entry name" value="dTDP_dehydrorham_reduct"/>
</dbReference>
<dbReference type="SUPFAM" id="SSF51735">
    <property type="entry name" value="NAD(P)-binding Rossmann-fold domains"/>
    <property type="match status" value="1"/>
</dbReference>
<reference evidence="4 5" key="1">
    <citation type="submission" date="2024-03" db="EMBL/GenBank/DDBJ databases">
        <title>Human intestinal bacterial collection.</title>
        <authorList>
            <person name="Pauvert C."/>
            <person name="Hitch T.C.A."/>
            <person name="Clavel T."/>
        </authorList>
    </citation>
    <scope>NUCLEOTIDE SEQUENCE [LARGE SCALE GENOMIC DNA]</scope>
    <source>
        <strain evidence="4 5">CLA-AA-H255</strain>
    </source>
</reference>
<comment type="function">
    <text evidence="2">Catalyzes the reduction of dTDP-6-deoxy-L-lyxo-4-hexulose to yield dTDP-L-rhamnose.</text>
</comment>
<feature type="domain" description="RmlD-like substrate binding" evidence="3">
    <location>
        <begin position="3"/>
        <end position="274"/>
    </location>
</feature>
<dbReference type="NCBIfam" id="TIGR01214">
    <property type="entry name" value="rmlD"/>
    <property type="match status" value="1"/>
</dbReference>
<comment type="pathway">
    <text evidence="2">Carbohydrate biosynthesis; dTDP-L-rhamnose biosynthesis.</text>
</comment>
<dbReference type="PANTHER" id="PTHR10491:SF4">
    <property type="entry name" value="METHIONINE ADENOSYLTRANSFERASE 2 SUBUNIT BETA"/>
    <property type="match status" value="1"/>
</dbReference>
<dbReference type="Proteomes" id="UP001442364">
    <property type="component" value="Unassembled WGS sequence"/>
</dbReference>
<evidence type="ECO:0000313" key="4">
    <source>
        <dbReference type="EMBL" id="MEQ2378958.1"/>
    </source>
</evidence>
<dbReference type="EMBL" id="JBBMER010000002">
    <property type="protein sequence ID" value="MEQ2378958.1"/>
    <property type="molecule type" value="Genomic_DNA"/>
</dbReference>
<comment type="caution">
    <text evidence="4">The sequence shown here is derived from an EMBL/GenBank/DDBJ whole genome shotgun (WGS) entry which is preliminary data.</text>
</comment>
<accession>A0ABV1BT84</accession>
<comment type="similarity">
    <text evidence="1 2">Belongs to the dTDP-4-dehydrorhamnose reductase family.</text>
</comment>